<feature type="transmembrane region" description="Helical" evidence="1">
    <location>
        <begin position="120"/>
        <end position="147"/>
    </location>
</feature>
<name>A0A381IDJ4_CLODI</name>
<dbReference type="EMBL" id="UFWD01000001">
    <property type="protein sequence ID" value="SUY26193.1"/>
    <property type="molecule type" value="Genomic_DNA"/>
</dbReference>
<keyword evidence="1" id="KW-0812">Transmembrane</keyword>
<evidence type="ECO:0000256" key="1">
    <source>
        <dbReference type="SAM" id="Phobius"/>
    </source>
</evidence>
<proteinExistence type="predicted"/>
<gene>
    <name evidence="2" type="ORF">NCTC13307_03564</name>
</gene>
<protein>
    <submittedName>
        <fullName evidence="2">Uncharacterized protein</fullName>
    </submittedName>
</protein>
<sequence length="156" mass="17794">MLNGIIKLFYSEIVKTKINNLDSSGYSLRDECKEIRNITLKIDSVFFKLLKLAFGSILLMVAFNLNMVLGIGVFLVGVVYILYKRNMEEQVKEHINNVKNNIDISKITFMDEKGRTGLNALITLLLIGLLTGFNWILVASFVVVFVFTIKECMLKY</sequence>
<feature type="transmembrane region" description="Helical" evidence="1">
    <location>
        <begin position="57"/>
        <end position="83"/>
    </location>
</feature>
<organism evidence="2">
    <name type="scientific">Clostridioides difficile</name>
    <name type="common">Peptoclostridium difficile</name>
    <dbReference type="NCBI Taxonomy" id="1496"/>
    <lineage>
        <taxon>Bacteria</taxon>
        <taxon>Bacillati</taxon>
        <taxon>Bacillota</taxon>
        <taxon>Clostridia</taxon>
        <taxon>Peptostreptococcales</taxon>
        <taxon>Peptostreptococcaceae</taxon>
        <taxon>Clostridioides</taxon>
    </lineage>
</organism>
<reference evidence="2" key="1">
    <citation type="submission" date="2018-06" db="EMBL/GenBank/DDBJ databases">
        <authorList>
            <consortium name="Pathogen Informatics"/>
            <person name="Doyle S."/>
        </authorList>
    </citation>
    <scope>NUCLEOTIDE SEQUENCE</scope>
    <source>
        <strain evidence="2">NCTC13307</strain>
    </source>
</reference>
<accession>A0A381IDJ4</accession>
<dbReference type="AlphaFoldDB" id="A0A381IDJ4"/>
<evidence type="ECO:0000313" key="2">
    <source>
        <dbReference type="EMBL" id="SUY26193.1"/>
    </source>
</evidence>
<keyword evidence="1" id="KW-0472">Membrane</keyword>
<keyword evidence="1" id="KW-1133">Transmembrane helix</keyword>